<dbReference type="Gene3D" id="3.40.50.880">
    <property type="match status" value="1"/>
</dbReference>
<keyword evidence="4 10" id="KW-0378">Hydrolase</keyword>
<dbReference type="EC" id="3.5.1.2" evidence="10"/>
<evidence type="ECO:0000256" key="9">
    <source>
        <dbReference type="ARBA" id="ARBA00049534"/>
    </source>
</evidence>
<dbReference type="GO" id="GO:0000105">
    <property type="term" value="P:L-histidine biosynthetic process"/>
    <property type="evidence" value="ECO:0007669"/>
    <property type="project" value="UniProtKB-UniRule"/>
</dbReference>
<dbReference type="AlphaFoldDB" id="A0A420WCJ8"/>
<dbReference type="RefSeq" id="WP_121221390.1">
    <property type="nucleotide sequence ID" value="NZ_RBIG01000003.1"/>
</dbReference>
<comment type="subcellular location">
    <subcellularLocation>
        <location evidence="10">Cytoplasm</location>
    </subcellularLocation>
</comment>
<proteinExistence type="inferred from homology"/>
<dbReference type="HAMAP" id="MF_00278">
    <property type="entry name" value="HisH"/>
    <property type="match status" value="1"/>
</dbReference>
<dbReference type="PANTHER" id="PTHR42701:SF1">
    <property type="entry name" value="IMIDAZOLE GLYCEROL PHOSPHATE SYNTHASE SUBUNIT HISH"/>
    <property type="match status" value="1"/>
</dbReference>
<dbReference type="InterPro" id="IPR017926">
    <property type="entry name" value="GATASE"/>
</dbReference>
<evidence type="ECO:0000313" key="13">
    <source>
        <dbReference type="EMBL" id="RKQ68660.1"/>
    </source>
</evidence>
<gene>
    <name evidence="10" type="primary">hisH</name>
    <name evidence="13" type="ORF">BCL74_3142</name>
</gene>
<dbReference type="GO" id="GO:0004359">
    <property type="term" value="F:glutaminase activity"/>
    <property type="evidence" value="ECO:0007669"/>
    <property type="project" value="UniProtKB-EC"/>
</dbReference>
<dbReference type="PROSITE" id="PS51273">
    <property type="entry name" value="GATASE_TYPE_1"/>
    <property type="match status" value="1"/>
</dbReference>
<dbReference type="SMART" id="SM01211">
    <property type="entry name" value="GATase_5"/>
    <property type="match status" value="1"/>
</dbReference>
<evidence type="ECO:0000256" key="6">
    <source>
        <dbReference type="ARBA" id="ARBA00023102"/>
    </source>
</evidence>
<evidence type="ECO:0000256" key="2">
    <source>
        <dbReference type="ARBA" id="ARBA00011152"/>
    </source>
</evidence>
<feature type="active site" description="Nucleophile" evidence="10 11">
    <location>
        <position position="92"/>
    </location>
</feature>
<evidence type="ECO:0000256" key="3">
    <source>
        <dbReference type="ARBA" id="ARBA00022605"/>
    </source>
</evidence>
<dbReference type="GO" id="GO:0005737">
    <property type="term" value="C:cytoplasm"/>
    <property type="evidence" value="ECO:0007669"/>
    <property type="project" value="UniProtKB-SubCell"/>
</dbReference>
<keyword evidence="3 10" id="KW-0028">Amino-acid biosynthesis</keyword>
<dbReference type="InterPro" id="IPR029062">
    <property type="entry name" value="Class_I_gatase-like"/>
</dbReference>
<evidence type="ECO:0000256" key="8">
    <source>
        <dbReference type="ARBA" id="ARBA00047838"/>
    </source>
</evidence>
<dbReference type="CDD" id="cd01748">
    <property type="entry name" value="GATase1_IGP_Synthase"/>
    <property type="match status" value="1"/>
</dbReference>
<keyword evidence="10" id="KW-0963">Cytoplasm</keyword>
<comment type="caution">
    <text evidence="13">The sequence shown here is derived from an EMBL/GenBank/DDBJ whole genome shotgun (WGS) entry which is preliminary data.</text>
</comment>
<feature type="active site" evidence="10 11">
    <location>
        <position position="200"/>
    </location>
</feature>
<comment type="catalytic activity">
    <reaction evidence="9 10">
        <text>L-glutamine + H2O = L-glutamate + NH4(+)</text>
        <dbReference type="Rhea" id="RHEA:15889"/>
        <dbReference type="ChEBI" id="CHEBI:15377"/>
        <dbReference type="ChEBI" id="CHEBI:28938"/>
        <dbReference type="ChEBI" id="CHEBI:29985"/>
        <dbReference type="ChEBI" id="CHEBI:58359"/>
        <dbReference type="EC" id="3.5.1.2"/>
    </reaction>
</comment>
<name>A0A420WCJ8_9PROT</name>
<organism evidence="13 14">
    <name type="scientific">Oceanibaculum indicum</name>
    <dbReference type="NCBI Taxonomy" id="526216"/>
    <lineage>
        <taxon>Bacteria</taxon>
        <taxon>Pseudomonadati</taxon>
        <taxon>Pseudomonadota</taxon>
        <taxon>Alphaproteobacteria</taxon>
        <taxon>Rhodospirillales</taxon>
        <taxon>Oceanibaculaceae</taxon>
        <taxon>Oceanibaculum</taxon>
    </lineage>
</organism>
<dbReference type="PANTHER" id="PTHR42701">
    <property type="entry name" value="IMIDAZOLE GLYCEROL PHOSPHATE SYNTHASE SUBUNIT HISH"/>
    <property type="match status" value="1"/>
</dbReference>
<dbReference type="InterPro" id="IPR010139">
    <property type="entry name" value="Imidazole-glycPsynth_HisH"/>
</dbReference>
<evidence type="ECO:0000256" key="5">
    <source>
        <dbReference type="ARBA" id="ARBA00022962"/>
    </source>
</evidence>
<comment type="subunit">
    <text evidence="2 10">Heterodimer of HisH and HisF.</text>
</comment>
<dbReference type="GO" id="GO:0000107">
    <property type="term" value="F:imidazoleglycerol-phosphate synthase activity"/>
    <property type="evidence" value="ECO:0007669"/>
    <property type="project" value="UniProtKB-UniRule"/>
</dbReference>
<evidence type="ECO:0000256" key="11">
    <source>
        <dbReference type="PIRSR" id="PIRSR000495-1"/>
    </source>
</evidence>
<keyword evidence="7 10" id="KW-0456">Lyase</keyword>
<dbReference type="NCBIfam" id="TIGR01855">
    <property type="entry name" value="IMP_synth_hisH"/>
    <property type="match status" value="1"/>
</dbReference>
<comment type="function">
    <text evidence="10">IGPS catalyzes the conversion of PRFAR and glutamine to IGP, AICAR and glutamate. The HisH subunit catalyzes the hydrolysis of glutamine to glutamate and ammonia as part of the synthesis of IGP and AICAR. The resulting ammonia molecule is channeled to the active site of HisF.</text>
</comment>
<dbReference type="SUPFAM" id="SSF52317">
    <property type="entry name" value="Class I glutamine amidotransferase-like"/>
    <property type="match status" value="1"/>
</dbReference>
<dbReference type="UniPathway" id="UPA00031">
    <property type="reaction ID" value="UER00010"/>
</dbReference>
<keyword evidence="6 10" id="KW-0368">Histidine biosynthesis</keyword>
<keyword evidence="5 10" id="KW-0315">Glutamine amidotransferase</keyword>
<protein>
    <recommendedName>
        <fullName evidence="10">Imidazole glycerol phosphate synthase subunit HisH</fullName>
        <ecNumber evidence="10">4.3.2.10</ecNumber>
    </recommendedName>
    <alternativeName>
        <fullName evidence="10">IGP synthase glutaminase subunit</fullName>
        <ecNumber evidence="10">3.5.1.2</ecNumber>
    </alternativeName>
    <alternativeName>
        <fullName evidence="10">IGP synthase subunit HisH</fullName>
    </alternativeName>
    <alternativeName>
        <fullName evidence="10">ImGP synthase subunit HisH</fullName>
        <shortName evidence="10">IGPS subunit HisH</shortName>
    </alternativeName>
</protein>
<dbReference type="PIRSF" id="PIRSF000495">
    <property type="entry name" value="Amidotransf_hisH"/>
    <property type="match status" value="1"/>
</dbReference>
<evidence type="ECO:0000256" key="10">
    <source>
        <dbReference type="HAMAP-Rule" id="MF_00278"/>
    </source>
</evidence>
<sequence>MTGKKRAVIIDYGSGNLRSAAKAFERSARDNGIEAEVVVTAEAAALAGASHIVLPGVGAFADCKRGLAAVPGMIEALEAQVIRGGKPFLGICVGMQLMADRGLEFETSQGLGWIPGDVVALTPSDKALKVPHMGWNELQLADTDHPVLAGISSGDHAYFVHSYHLAASDPAQILATVDYGGPVTAIVGRDNLVGTQFHPEKSQEAGLRLIANFLGWTP</sequence>
<evidence type="ECO:0000256" key="1">
    <source>
        <dbReference type="ARBA" id="ARBA00005091"/>
    </source>
</evidence>
<dbReference type="EMBL" id="RBIG01000003">
    <property type="protein sequence ID" value="RKQ68660.1"/>
    <property type="molecule type" value="Genomic_DNA"/>
</dbReference>
<dbReference type="EC" id="4.3.2.10" evidence="10"/>
<feature type="domain" description="Glutamine amidotransferase" evidence="12">
    <location>
        <begin position="10"/>
        <end position="213"/>
    </location>
</feature>
<evidence type="ECO:0000256" key="4">
    <source>
        <dbReference type="ARBA" id="ARBA00022801"/>
    </source>
</evidence>
<dbReference type="OrthoDB" id="9807137at2"/>
<accession>A0A420WCJ8</accession>
<evidence type="ECO:0000313" key="14">
    <source>
        <dbReference type="Proteomes" id="UP000277424"/>
    </source>
</evidence>
<comment type="pathway">
    <text evidence="1 10">Amino-acid biosynthesis; L-histidine biosynthesis; L-histidine from 5-phospho-alpha-D-ribose 1-diphosphate: step 5/9.</text>
</comment>
<evidence type="ECO:0000259" key="12">
    <source>
        <dbReference type="Pfam" id="PF00117"/>
    </source>
</evidence>
<reference evidence="13 14" key="1">
    <citation type="submission" date="2018-10" db="EMBL/GenBank/DDBJ databases">
        <title>Comparative analysis of microorganisms from saline springs in Andes Mountain Range, Colombia.</title>
        <authorList>
            <person name="Rubin E."/>
        </authorList>
    </citation>
    <scope>NUCLEOTIDE SEQUENCE [LARGE SCALE GENOMIC DNA]</scope>
    <source>
        <strain evidence="13 14">USBA 36</strain>
    </source>
</reference>
<feature type="active site" evidence="10 11">
    <location>
        <position position="198"/>
    </location>
</feature>
<dbReference type="Pfam" id="PF00117">
    <property type="entry name" value="GATase"/>
    <property type="match status" value="1"/>
</dbReference>
<dbReference type="GO" id="GO:0016829">
    <property type="term" value="F:lyase activity"/>
    <property type="evidence" value="ECO:0007669"/>
    <property type="project" value="UniProtKB-KW"/>
</dbReference>
<keyword evidence="13" id="KW-0808">Transferase</keyword>
<dbReference type="Proteomes" id="UP000277424">
    <property type="component" value="Unassembled WGS sequence"/>
</dbReference>
<comment type="catalytic activity">
    <reaction evidence="8 10">
        <text>5-[(5-phospho-1-deoxy-D-ribulos-1-ylimino)methylamino]-1-(5-phospho-beta-D-ribosyl)imidazole-4-carboxamide + L-glutamine = D-erythro-1-(imidazol-4-yl)glycerol 3-phosphate + 5-amino-1-(5-phospho-beta-D-ribosyl)imidazole-4-carboxamide + L-glutamate + H(+)</text>
        <dbReference type="Rhea" id="RHEA:24793"/>
        <dbReference type="ChEBI" id="CHEBI:15378"/>
        <dbReference type="ChEBI" id="CHEBI:29985"/>
        <dbReference type="ChEBI" id="CHEBI:58278"/>
        <dbReference type="ChEBI" id="CHEBI:58359"/>
        <dbReference type="ChEBI" id="CHEBI:58475"/>
        <dbReference type="ChEBI" id="CHEBI:58525"/>
        <dbReference type="EC" id="4.3.2.10"/>
    </reaction>
</comment>
<evidence type="ECO:0000256" key="7">
    <source>
        <dbReference type="ARBA" id="ARBA00023239"/>
    </source>
</evidence>